<protein>
    <submittedName>
        <fullName evidence="1">Uncharacterized protein</fullName>
    </submittedName>
</protein>
<accession>A0A927DK81</accession>
<sequence length="63" mass="6783">MLMNSLMGWFEQHVHAVLTEENTDLPPLTPAAVLWGLGPSLPRKAGIVGLGRRGYPDIAACRG</sequence>
<organism evidence="1 2">
    <name type="scientific">Klebsiella pneumoniae</name>
    <dbReference type="NCBI Taxonomy" id="573"/>
    <lineage>
        <taxon>Bacteria</taxon>
        <taxon>Pseudomonadati</taxon>
        <taxon>Pseudomonadota</taxon>
        <taxon>Gammaproteobacteria</taxon>
        <taxon>Enterobacterales</taxon>
        <taxon>Enterobacteriaceae</taxon>
        <taxon>Klebsiella/Raoultella group</taxon>
        <taxon>Klebsiella</taxon>
        <taxon>Klebsiella pneumoniae complex</taxon>
    </lineage>
</organism>
<reference evidence="1" key="1">
    <citation type="submission" date="2020-07" db="EMBL/GenBank/DDBJ databases">
        <title>Clinical and genomic characterization of carbapenemase-producing Enterobacterales causing secondary infections during the COVID-19 crisis at a New York City hospital.</title>
        <authorList>
            <person name="Gomez-Simmonds A."/>
            <person name="Annavajhala M.K."/>
            <person name="Uhlemann A.-C."/>
        </authorList>
    </citation>
    <scope>NUCLEOTIDE SEQUENCE</scope>
    <source>
        <strain evidence="1">NK1593</strain>
    </source>
</reference>
<proteinExistence type="predicted"/>
<comment type="caution">
    <text evidence="1">The sequence shown here is derived from an EMBL/GenBank/DDBJ whole genome shotgun (WGS) entry which is preliminary data.</text>
</comment>
<name>A0A927DK81_KLEPN</name>
<dbReference type="EMBL" id="JACXTE010000001">
    <property type="protein sequence ID" value="MBD3708205.1"/>
    <property type="molecule type" value="Genomic_DNA"/>
</dbReference>
<dbReference type="Proteomes" id="UP000657739">
    <property type="component" value="Unassembled WGS sequence"/>
</dbReference>
<dbReference type="AlphaFoldDB" id="A0A927DK81"/>
<evidence type="ECO:0000313" key="2">
    <source>
        <dbReference type="Proteomes" id="UP000657739"/>
    </source>
</evidence>
<evidence type="ECO:0000313" key="1">
    <source>
        <dbReference type="EMBL" id="MBD3708205.1"/>
    </source>
</evidence>
<gene>
    <name evidence="1" type="ORF">IE987_13990</name>
</gene>